<reference evidence="2" key="1">
    <citation type="submission" date="2016-03" db="EMBL/GenBank/DDBJ databases">
        <title>Characterization of Acinetobacter baumannii phage vB_AbaM_ME3.</title>
        <authorList>
            <person name="Buttimer C.T.H."/>
            <person name="Elbreki M."/>
            <person name="Coffey A."/>
        </authorList>
    </citation>
    <scope>NUCLEOTIDE SEQUENCE [LARGE SCALE GENOMIC DNA]</scope>
</reference>
<gene>
    <name evidence="1" type="ORF">ME3_263</name>
</gene>
<dbReference type="Proteomes" id="UP000225947">
    <property type="component" value="Segment"/>
</dbReference>
<organism evidence="1 2">
    <name type="scientific">Acinetobacter phage vB_AbaM_ME3</name>
    <dbReference type="NCBI Taxonomy" id="1837876"/>
    <lineage>
        <taxon>Viruses</taxon>
        <taxon>Duplodnaviria</taxon>
        <taxon>Heunggongvirae</taxon>
        <taxon>Uroviricota</taxon>
        <taxon>Caudoviricetes</taxon>
        <taxon>Metrivirus</taxon>
        <taxon>Metrivirus ME3</taxon>
    </lineage>
</organism>
<dbReference type="EMBL" id="KU935715">
    <property type="protein sequence ID" value="AND75424.1"/>
    <property type="molecule type" value="Genomic_DNA"/>
</dbReference>
<accession>A0A172Q0P3</accession>
<sequence>MATLYLVSVQVGDNLPLIANGREELTSKLNYFYNLTEKQIEELVVTKHLVFRMVDEESIIKTIVLQLDSTEI</sequence>
<evidence type="ECO:0000313" key="2">
    <source>
        <dbReference type="Proteomes" id="UP000225947"/>
    </source>
</evidence>
<evidence type="ECO:0000313" key="1">
    <source>
        <dbReference type="EMBL" id="AND75424.1"/>
    </source>
</evidence>
<name>A0A172Q0P3_9CAUD</name>
<proteinExistence type="predicted"/>
<keyword evidence="2" id="KW-1185">Reference proteome</keyword>
<protein>
    <submittedName>
        <fullName evidence="1">Uncharacterized protein</fullName>
    </submittedName>
</protein>